<gene>
    <name evidence="1" type="ORF">EDC61_10186</name>
</gene>
<dbReference type="NCBIfam" id="TIGR02807">
    <property type="entry name" value="cas6_cmx6"/>
    <property type="match status" value="1"/>
</dbReference>
<dbReference type="InterPro" id="IPR014174">
    <property type="entry name" value="CRISPR-assoc_prot_Cas6/Cmx6"/>
</dbReference>
<evidence type="ECO:0000313" key="2">
    <source>
        <dbReference type="Proteomes" id="UP000295135"/>
    </source>
</evidence>
<evidence type="ECO:0000313" key="1">
    <source>
        <dbReference type="EMBL" id="TCS73864.1"/>
    </source>
</evidence>
<dbReference type="OrthoDB" id="9779370at2"/>
<dbReference type="EMBL" id="SLZY01000001">
    <property type="protein sequence ID" value="TCS73864.1"/>
    <property type="molecule type" value="Genomic_DNA"/>
</dbReference>
<comment type="caution">
    <text evidence="1">The sequence shown here is derived from an EMBL/GenBank/DDBJ whole genome shotgun (WGS) entry which is preliminary data.</text>
</comment>
<keyword evidence="2" id="KW-1185">Reference proteome</keyword>
<dbReference type="Proteomes" id="UP000295135">
    <property type="component" value="Unassembled WGS sequence"/>
</dbReference>
<dbReference type="AlphaFoldDB" id="A0A4R3JYT0"/>
<protein>
    <submittedName>
        <fullName evidence="1">CRISPR-associated protein Cas6</fullName>
    </submittedName>
</protein>
<name>A0A4R3JYT0_9PROT</name>
<proteinExistence type="predicted"/>
<dbReference type="RefSeq" id="WP_126459736.1">
    <property type="nucleotide sequence ID" value="NZ_AP018721.1"/>
</dbReference>
<dbReference type="Pfam" id="PF09559">
    <property type="entry name" value="Cas6"/>
    <property type="match status" value="1"/>
</dbReference>
<reference evidence="1 2" key="1">
    <citation type="submission" date="2019-03" db="EMBL/GenBank/DDBJ databases">
        <title>Genomic Encyclopedia of Type Strains, Phase IV (KMG-IV): sequencing the most valuable type-strain genomes for metagenomic binning, comparative biology and taxonomic classification.</title>
        <authorList>
            <person name="Goeker M."/>
        </authorList>
    </citation>
    <scope>NUCLEOTIDE SEQUENCE [LARGE SCALE GENOMIC DNA]</scope>
    <source>
        <strain evidence="1 2">DSM 103923</strain>
    </source>
</reference>
<organism evidence="1 2">
    <name type="scientific">Sulfuritortus calidifontis</name>
    <dbReference type="NCBI Taxonomy" id="1914471"/>
    <lineage>
        <taxon>Bacteria</taxon>
        <taxon>Pseudomonadati</taxon>
        <taxon>Pseudomonadota</taxon>
        <taxon>Betaproteobacteria</taxon>
        <taxon>Nitrosomonadales</taxon>
        <taxon>Thiobacillaceae</taxon>
        <taxon>Sulfuritortus</taxon>
    </lineage>
</organism>
<accession>A0A4R3JYT0</accession>
<sequence>MRMYNPEWEAIKEFNYQASMAEVQFDLAGLEIPEDHGYALYQELCRLLPWLAETADAGVQSVHGAPSGRNANLVINRRVKLVLRVPVDRVQAVEALVGQTIDPGAGPITIGALKVRQLMPSHTLYAHFADFGTADEAEFLARAKAELEAMGIQCGLMCGKKRHLSTPEGQLEGYSLMLHDLTLLQSMQVIERGLGRHRAYGCGIFVPHKSIKEVVAH</sequence>